<accession>A0AAV8Z0W8</accession>
<dbReference type="Proteomes" id="UP001162156">
    <property type="component" value="Unassembled WGS sequence"/>
</dbReference>
<reference evidence="1" key="1">
    <citation type="journal article" date="2023" name="Insect Mol. Biol.">
        <title>Genome sequencing provides insights into the evolution of gene families encoding plant cell wall-degrading enzymes in longhorned beetles.</title>
        <authorList>
            <person name="Shin N.R."/>
            <person name="Okamura Y."/>
            <person name="Kirsch R."/>
            <person name="Pauchet Y."/>
        </authorList>
    </citation>
    <scope>NUCLEOTIDE SEQUENCE</scope>
    <source>
        <strain evidence="1">RBIC_L_NR</strain>
    </source>
</reference>
<dbReference type="Gene3D" id="2.20.25.240">
    <property type="match status" value="1"/>
</dbReference>
<dbReference type="EMBL" id="JANEYF010001775">
    <property type="protein sequence ID" value="KAJ8957466.1"/>
    <property type="molecule type" value="Genomic_DNA"/>
</dbReference>
<keyword evidence="2" id="KW-1185">Reference proteome</keyword>
<evidence type="ECO:0000313" key="1">
    <source>
        <dbReference type="EMBL" id="KAJ8957466.1"/>
    </source>
</evidence>
<protein>
    <recommendedName>
        <fullName evidence="3">FLYWCH-type domain-containing protein</fullName>
    </recommendedName>
</protein>
<gene>
    <name evidence="1" type="ORF">NQ314_006543</name>
</gene>
<evidence type="ECO:0008006" key="3">
    <source>
        <dbReference type="Google" id="ProtNLM"/>
    </source>
</evidence>
<dbReference type="AlphaFoldDB" id="A0AAV8Z0W8"/>
<proteinExistence type="predicted"/>
<organism evidence="1 2">
    <name type="scientific">Rhamnusium bicolor</name>
    <dbReference type="NCBI Taxonomy" id="1586634"/>
    <lineage>
        <taxon>Eukaryota</taxon>
        <taxon>Metazoa</taxon>
        <taxon>Ecdysozoa</taxon>
        <taxon>Arthropoda</taxon>
        <taxon>Hexapoda</taxon>
        <taxon>Insecta</taxon>
        <taxon>Pterygota</taxon>
        <taxon>Neoptera</taxon>
        <taxon>Endopterygota</taxon>
        <taxon>Coleoptera</taxon>
        <taxon>Polyphaga</taxon>
        <taxon>Cucujiformia</taxon>
        <taxon>Chrysomeloidea</taxon>
        <taxon>Cerambycidae</taxon>
        <taxon>Lepturinae</taxon>
        <taxon>Rhagiini</taxon>
        <taxon>Rhamnusium</taxon>
    </lineage>
</organism>
<comment type="caution">
    <text evidence="1">The sequence shown here is derived from an EMBL/GenBank/DDBJ whole genome shotgun (WGS) entry which is preliminary data.</text>
</comment>
<evidence type="ECO:0000313" key="2">
    <source>
        <dbReference type="Proteomes" id="UP001162156"/>
    </source>
</evidence>
<name>A0AAV8Z0W8_9CUCU</name>
<sequence length="126" mass="14739">MFNVSQETQQKRYKYEKYGYRKPQIPIGRMGKLDFGDGFLYFKKIQYTDKLYIRCAMMNEIGCKASYVISVNSDGTYKDDMRCVAPHSHPPNELAVQTEKFLNELQKAVEVMPMSTHRIYNFVAQS</sequence>